<dbReference type="AlphaFoldDB" id="A0AAP0RR77"/>
<dbReference type="Gene3D" id="1.20.58.2190">
    <property type="match status" value="1"/>
</dbReference>
<name>A0AAP0RR77_LIQFO</name>
<keyword evidence="4" id="KW-1185">Reference proteome</keyword>
<dbReference type="EMBL" id="JBBPBK010000007">
    <property type="protein sequence ID" value="KAK9282523.1"/>
    <property type="molecule type" value="Genomic_DNA"/>
</dbReference>
<evidence type="ECO:0000259" key="2">
    <source>
        <dbReference type="Pfam" id="PF09409"/>
    </source>
</evidence>
<gene>
    <name evidence="3" type="ORF">L1049_005443</name>
</gene>
<reference evidence="3 4" key="1">
    <citation type="journal article" date="2024" name="Plant J.">
        <title>Genome sequences and population genomics reveal climatic adaptation and genomic divergence between two closely related sweetgum species.</title>
        <authorList>
            <person name="Xu W.Q."/>
            <person name="Ren C.Q."/>
            <person name="Zhang X.Y."/>
            <person name="Comes H.P."/>
            <person name="Liu X.H."/>
            <person name="Li Y.G."/>
            <person name="Kettle C.J."/>
            <person name="Jalonen R."/>
            <person name="Gaisberger H."/>
            <person name="Ma Y.Z."/>
            <person name="Qiu Y.X."/>
        </authorList>
    </citation>
    <scope>NUCLEOTIDE SEQUENCE [LARGE SCALE GENOMIC DNA]</scope>
    <source>
        <strain evidence="3">Hangzhou</strain>
    </source>
</reference>
<dbReference type="InterPro" id="IPR036339">
    <property type="entry name" value="PUB-like_dom_sf"/>
</dbReference>
<feature type="compositionally biased region" description="Basic and acidic residues" evidence="1">
    <location>
        <begin position="112"/>
        <end position="125"/>
    </location>
</feature>
<protein>
    <recommendedName>
        <fullName evidence="2">PUB domain-containing protein</fullName>
    </recommendedName>
</protein>
<feature type="region of interest" description="Disordered" evidence="1">
    <location>
        <begin position="99"/>
        <end position="125"/>
    </location>
</feature>
<comment type="caution">
    <text evidence="3">The sequence shown here is derived from an EMBL/GenBank/DDBJ whole genome shotgun (WGS) entry which is preliminary data.</text>
</comment>
<proteinExistence type="predicted"/>
<accession>A0AAP0RR77</accession>
<evidence type="ECO:0000313" key="3">
    <source>
        <dbReference type="EMBL" id="KAK9282523.1"/>
    </source>
</evidence>
<dbReference type="Pfam" id="PF09409">
    <property type="entry name" value="PUB"/>
    <property type="match status" value="1"/>
</dbReference>
<feature type="domain" description="PUB" evidence="2">
    <location>
        <begin position="235"/>
        <end position="270"/>
    </location>
</feature>
<evidence type="ECO:0000256" key="1">
    <source>
        <dbReference type="SAM" id="MobiDB-lite"/>
    </source>
</evidence>
<dbReference type="PANTHER" id="PTHR46713:SF1">
    <property type="entry name" value="F13M7.16 PROTEIN"/>
    <property type="match status" value="1"/>
</dbReference>
<dbReference type="InterPro" id="IPR018997">
    <property type="entry name" value="PUB_domain"/>
</dbReference>
<evidence type="ECO:0000313" key="4">
    <source>
        <dbReference type="Proteomes" id="UP001415857"/>
    </source>
</evidence>
<sequence length="297" mass="34619">MNSTFCRVSTSTSLQRTRQHRKYVELRDEIGLKENGECSWRVTSGVSGNASLETASNWIVDHDNDSDIDEMPLVPINIDIESAEPSFFTEEMKIKAQELISSSAPRDRAHKKKEEEEKKLEREREKERIRAGKELLEAKRSEDVNERQRMITWRKAEKEEEKRAREKIRQKLQQDKVERRLKLGLPRENPAAIKPSTPGELEIKNSLPLKSDIKAEHMRECLRFIKRNYKDDDARVKRAFQTLLIYVGNVAKNPNEEKFRKIRFSNPSFQLSQTGTKIVESFKISLVTVTLHVRGRS</sequence>
<dbReference type="Proteomes" id="UP001415857">
    <property type="component" value="Unassembled WGS sequence"/>
</dbReference>
<dbReference type="SUPFAM" id="SSF143503">
    <property type="entry name" value="PUG domain-like"/>
    <property type="match status" value="1"/>
</dbReference>
<dbReference type="PANTHER" id="PTHR46713">
    <property type="entry name" value="F13M7.16 PROTEIN"/>
    <property type="match status" value="1"/>
</dbReference>
<organism evidence="3 4">
    <name type="scientific">Liquidambar formosana</name>
    <name type="common">Formosan gum</name>
    <dbReference type="NCBI Taxonomy" id="63359"/>
    <lineage>
        <taxon>Eukaryota</taxon>
        <taxon>Viridiplantae</taxon>
        <taxon>Streptophyta</taxon>
        <taxon>Embryophyta</taxon>
        <taxon>Tracheophyta</taxon>
        <taxon>Spermatophyta</taxon>
        <taxon>Magnoliopsida</taxon>
        <taxon>eudicotyledons</taxon>
        <taxon>Gunneridae</taxon>
        <taxon>Pentapetalae</taxon>
        <taxon>Saxifragales</taxon>
        <taxon>Altingiaceae</taxon>
        <taxon>Liquidambar</taxon>
    </lineage>
</organism>